<proteinExistence type="predicted"/>
<evidence type="ECO:0000313" key="1">
    <source>
        <dbReference type="EMBL" id="KKN56369.1"/>
    </source>
</evidence>
<accession>A0A0F9RNT8</accession>
<organism evidence="1">
    <name type="scientific">marine sediment metagenome</name>
    <dbReference type="NCBI Taxonomy" id="412755"/>
    <lineage>
        <taxon>unclassified sequences</taxon>
        <taxon>metagenomes</taxon>
        <taxon>ecological metagenomes</taxon>
    </lineage>
</organism>
<reference evidence="1" key="1">
    <citation type="journal article" date="2015" name="Nature">
        <title>Complex archaea that bridge the gap between prokaryotes and eukaryotes.</title>
        <authorList>
            <person name="Spang A."/>
            <person name="Saw J.H."/>
            <person name="Jorgensen S.L."/>
            <person name="Zaremba-Niedzwiedzka K."/>
            <person name="Martijn J."/>
            <person name="Lind A.E."/>
            <person name="van Eijk R."/>
            <person name="Schleper C."/>
            <person name="Guy L."/>
            <person name="Ettema T.J."/>
        </authorList>
    </citation>
    <scope>NUCLEOTIDE SEQUENCE</scope>
</reference>
<name>A0A0F9RNT8_9ZZZZ</name>
<dbReference type="EMBL" id="LAZR01000846">
    <property type="protein sequence ID" value="KKN56369.1"/>
    <property type="molecule type" value="Genomic_DNA"/>
</dbReference>
<protein>
    <submittedName>
        <fullName evidence="1">Uncharacterized protein</fullName>
    </submittedName>
</protein>
<comment type="caution">
    <text evidence="1">The sequence shown here is derived from an EMBL/GenBank/DDBJ whole genome shotgun (WGS) entry which is preliminary data.</text>
</comment>
<dbReference type="AlphaFoldDB" id="A0A0F9RNT8"/>
<gene>
    <name evidence="1" type="ORF">LCGC14_0572800</name>
</gene>
<sequence length="63" mass="7505">MVNLTKQIKLAVAKQRELLISLQEETEWDKILILKEDLHFTEAHVTDLREIMDRYKNVDLDIP</sequence>